<proteinExistence type="predicted"/>
<evidence type="ECO:0000259" key="1">
    <source>
        <dbReference type="Pfam" id="PF00941"/>
    </source>
</evidence>
<dbReference type="Gene3D" id="3.30.43.10">
    <property type="entry name" value="Uridine Diphospho-n-acetylenolpyruvylglucosamine Reductase, domain 2"/>
    <property type="match status" value="1"/>
</dbReference>
<evidence type="ECO:0000313" key="2">
    <source>
        <dbReference type="EMBL" id="GAH39816.1"/>
    </source>
</evidence>
<gene>
    <name evidence="2" type="ORF">S03H2_20777</name>
</gene>
<protein>
    <recommendedName>
        <fullName evidence="1">Molybdopterin dehydrogenase FAD-binding domain-containing protein</fullName>
    </recommendedName>
</protein>
<dbReference type="AlphaFoldDB" id="X1F2F0"/>
<feature type="non-terminal residue" evidence="2">
    <location>
        <position position="61"/>
    </location>
</feature>
<dbReference type="InterPro" id="IPR036318">
    <property type="entry name" value="FAD-bd_PCMH-like_sf"/>
</dbReference>
<feature type="domain" description="Molybdopterin dehydrogenase FAD-binding" evidence="1">
    <location>
        <begin position="13"/>
        <end position="61"/>
    </location>
</feature>
<dbReference type="GO" id="GO:0016491">
    <property type="term" value="F:oxidoreductase activity"/>
    <property type="evidence" value="ECO:0007669"/>
    <property type="project" value="InterPro"/>
</dbReference>
<accession>X1F2F0</accession>
<organism evidence="2">
    <name type="scientific">marine sediment metagenome</name>
    <dbReference type="NCBI Taxonomy" id="412755"/>
    <lineage>
        <taxon>unclassified sequences</taxon>
        <taxon>metagenomes</taxon>
        <taxon>ecological metagenomes</taxon>
    </lineage>
</organism>
<dbReference type="EMBL" id="BARU01010988">
    <property type="protein sequence ID" value="GAH39816.1"/>
    <property type="molecule type" value="Genomic_DNA"/>
</dbReference>
<dbReference type="SUPFAM" id="SSF56176">
    <property type="entry name" value="FAD-binding/transporter-associated domain-like"/>
    <property type="match status" value="1"/>
</dbReference>
<reference evidence="2" key="1">
    <citation type="journal article" date="2014" name="Front. Microbiol.">
        <title>High frequency of phylogenetically diverse reductive dehalogenase-homologous genes in deep subseafloor sedimentary metagenomes.</title>
        <authorList>
            <person name="Kawai M."/>
            <person name="Futagami T."/>
            <person name="Toyoda A."/>
            <person name="Takaki Y."/>
            <person name="Nishi S."/>
            <person name="Hori S."/>
            <person name="Arai W."/>
            <person name="Tsubouchi T."/>
            <person name="Morono Y."/>
            <person name="Uchiyama I."/>
            <person name="Ito T."/>
            <person name="Fujiyama A."/>
            <person name="Inagaki F."/>
            <person name="Takami H."/>
        </authorList>
    </citation>
    <scope>NUCLEOTIDE SEQUENCE</scope>
    <source>
        <strain evidence="2">Expedition CK06-06</strain>
    </source>
</reference>
<dbReference type="InterPro" id="IPR016167">
    <property type="entry name" value="FAD-bd_PCMH_sub1"/>
</dbReference>
<dbReference type="Pfam" id="PF00941">
    <property type="entry name" value="FAD_binding_5"/>
    <property type="match status" value="1"/>
</dbReference>
<comment type="caution">
    <text evidence="2">The sequence shown here is derived from an EMBL/GenBank/DDBJ whole genome shotgun (WGS) entry which is preliminary data.</text>
</comment>
<dbReference type="GO" id="GO:0050660">
    <property type="term" value="F:flavin adenine dinucleotide binding"/>
    <property type="evidence" value="ECO:0007669"/>
    <property type="project" value="InterPro"/>
</dbReference>
<name>X1F2F0_9ZZZZ</name>
<sequence>MSTSLVMTKRIREFKYFAPTTVEEAVSILNEYDGRVKVLAGGTDLLSMMKLRAVTPECIVS</sequence>
<dbReference type="InterPro" id="IPR002346">
    <property type="entry name" value="Mopterin_DH_FAD-bd"/>
</dbReference>